<dbReference type="InterPro" id="IPR011257">
    <property type="entry name" value="DNA_glycosylase"/>
</dbReference>
<dbReference type="InterPro" id="IPR044811">
    <property type="entry name" value="DME/ROS1"/>
</dbReference>
<keyword evidence="5" id="KW-0411">Iron-sulfur</keyword>
<dbReference type="InterPro" id="IPR003651">
    <property type="entry name" value="Endonuclease3_FeS-loop_motif"/>
</dbReference>
<dbReference type="InterPro" id="IPR028924">
    <property type="entry name" value="Perm-CXXC"/>
</dbReference>
<dbReference type="GO" id="GO:0141166">
    <property type="term" value="P:chromosomal 5-methylcytosine DNA demethylation pathway"/>
    <property type="evidence" value="ECO:0007669"/>
    <property type="project" value="InterPro"/>
</dbReference>
<dbReference type="PANTHER" id="PTHR46213:SF13">
    <property type="entry name" value="DEMETER-LIKE PROTEIN 2-RELATED"/>
    <property type="match status" value="1"/>
</dbReference>
<evidence type="ECO:0000259" key="7">
    <source>
        <dbReference type="Pfam" id="PF15628"/>
    </source>
</evidence>
<keyword evidence="4" id="KW-0408">Iron</keyword>
<dbReference type="EMBL" id="LR743591">
    <property type="protein sequence ID" value="CAA2619095.1"/>
    <property type="molecule type" value="Genomic_DNA"/>
</dbReference>
<evidence type="ECO:0000313" key="9">
    <source>
        <dbReference type="EMBL" id="CAA2619095.1"/>
    </source>
</evidence>
<gene>
    <name evidence="9" type="ORF">SI7747_04005262</name>
</gene>
<evidence type="ECO:0000256" key="4">
    <source>
        <dbReference type="ARBA" id="ARBA00023004"/>
    </source>
</evidence>
<feature type="region of interest" description="Disordered" evidence="6">
    <location>
        <begin position="419"/>
        <end position="439"/>
    </location>
</feature>
<feature type="domain" description="Demeter RRM-fold" evidence="7">
    <location>
        <begin position="801"/>
        <end position="875"/>
    </location>
</feature>
<dbReference type="SUPFAM" id="SSF48150">
    <property type="entry name" value="DNA-glycosylase"/>
    <property type="match status" value="1"/>
</dbReference>
<dbReference type="Pfam" id="PF15629">
    <property type="entry name" value="Perm-CXXC"/>
    <property type="match status" value="1"/>
</dbReference>
<dbReference type="InterPro" id="IPR023170">
    <property type="entry name" value="HhH_base_excis_C"/>
</dbReference>
<reference evidence="9 10" key="1">
    <citation type="submission" date="2019-12" db="EMBL/GenBank/DDBJ databases">
        <authorList>
            <person name="Scholz U."/>
            <person name="Mascher M."/>
            <person name="Fiebig A."/>
        </authorList>
    </citation>
    <scope>NUCLEOTIDE SEQUENCE</scope>
</reference>
<name>A0A7I8INV6_SPIIN</name>
<dbReference type="Pfam" id="PF15628">
    <property type="entry name" value="RRM_DME"/>
    <property type="match status" value="1"/>
</dbReference>
<sequence length="892" mass="99316">MDLRGHDLRLPSSWVPAPPASRQGAQPAGANWLESVAGFSVDLTGGETAVAALASFPSPAVNFTTSVPMFFTGEPINGVEQSTAQLLLNGKLMLNGDLLLHGTTHYINGRASSFPQEETALVPYSANGTIVIYEGQLHSLKKVRPKVILDAETNRMWNLLMGKESNGVEGTEADKKKWWEEERRVFRGRADSFIAKMHLVQRHLYPVKNIKKYISDTGDRRFSPWKGSVLDSVIGVFLTQNVSDHLSSSAFMSMAARFPPGSRGNPIVLEEKDQVQVKDSPCSDTPLVAADDSNLIRAEEIKAPGDVDSSKASVVSSQNSSDDPRPKIDHCGSYSDSNSEVECSIMNNNRCSLESRISFTELLEMAGKSIEGGLCSLPFASGTSMPPGCSNLPPYLPVKEVPDAVRCFTTIEGGKISNHRKDSAVSEGSGQIKKRGRPKVEKVNPLDWDGLRREACRSGVRKGRSSDTMDSLDWEAVKRADVDEISRTIRERGMNNMLAERIKGFLDRLENDHGSIDLEWLRDVPPAKANYPMLETIQKYLWPRLCTLDQRTLYELHYQMITFGKVFCTKSRPNCNACPMRGECKHFASAFASARLALPGPEERRLATSSMEHNHAPLGNPYLVPQLDGIPLRREEGTKNNCEPIIEEPDSPEPECTQIPDIEDGFYEDPDEIPVIRLNIKEFSQNLQDYMQQNSSTELQDVDFSKALVMINQETASIPVPKLKNVSRLRTEHRLDQREAHDPCPYLLAIWTPGETAQSVEPPESCCSAQSTGKLCEQRTCFSCNSVREAQSQTVRGTLLVFADHESSLIPIDVPRSLIWSLPRRTVYFGTSIPTIFRGLAIQEIQNCFWRGFVCVRGFDRKTRGPRPLMARLHFPASKVTRDKRTAGKDNE</sequence>
<dbReference type="AlphaFoldDB" id="A0A7I8INV6"/>
<feature type="region of interest" description="Disordered" evidence="6">
    <location>
        <begin position="306"/>
        <end position="334"/>
    </location>
</feature>
<feature type="compositionally biased region" description="Low complexity" evidence="6">
    <location>
        <begin position="310"/>
        <end position="321"/>
    </location>
</feature>
<dbReference type="GO" id="GO:0046872">
    <property type="term" value="F:metal ion binding"/>
    <property type="evidence" value="ECO:0007669"/>
    <property type="project" value="UniProtKB-KW"/>
</dbReference>
<proteinExistence type="predicted"/>
<evidence type="ECO:0000256" key="6">
    <source>
        <dbReference type="SAM" id="MobiDB-lite"/>
    </source>
</evidence>
<evidence type="ECO:0000256" key="5">
    <source>
        <dbReference type="ARBA" id="ARBA00023014"/>
    </source>
</evidence>
<organism evidence="9">
    <name type="scientific">Spirodela intermedia</name>
    <name type="common">Intermediate duckweed</name>
    <dbReference type="NCBI Taxonomy" id="51605"/>
    <lineage>
        <taxon>Eukaryota</taxon>
        <taxon>Viridiplantae</taxon>
        <taxon>Streptophyta</taxon>
        <taxon>Embryophyta</taxon>
        <taxon>Tracheophyta</taxon>
        <taxon>Spermatophyta</taxon>
        <taxon>Magnoliopsida</taxon>
        <taxon>Liliopsida</taxon>
        <taxon>Araceae</taxon>
        <taxon>Lemnoideae</taxon>
        <taxon>Spirodela</taxon>
    </lineage>
</organism>
<evidence type="ECO:0000256" key="1">
    <source>
        <dbReference type="ARBA" id="ARBA00001966"/>
    </source>
</evidence>
<dbReference type="GO" id="GO:0006281">
    <property type="term" value="P:DNA repair"/>
    <property type="evidence" value="ECO:0007669"/>
    <property type="project" value="InterPro"/>
</dbReference>
<keyword evidence="3" id="KW-0479">Metal-binding</keyword>
<evidence type="ECO:0000259" key="8">
    <source>
        <dbReference type="Pfam" id="PF15629"/>
    </source>
</evidence>
<dbReference type="EMBL" id="CACRZD030000004">
    <property type="protein sequence ID" value="CAA6658821.1"/>
    <property type="molecule type" value="Genomic_DNA"/>
</dbReference>
<protein>
    <submittedName>
        <fullName evidence="9">Uncharacterized protein</fullName>
    </submittedName>
</protein>
<feature type="domain" description="Permuted single zf-CXXC unit" evidence="8">
    <location>
        <begin position="763"/>
        <end position="794"/>
    </location>
</feature>
<dbReference type="InterPro" id="IPR028925">
    <property type="entry name" value="RRM_DME"/>
</dbReference>
<evidence type="ECO:0000256" key="2">
    <source>
        <dbReference type="ARBA" id="ARBA00022485"/>
    </source>
</evidence>
<dbReference type="Gene3D" id="1.10.1670.10">
    <property type="entry name" value="Helix-hairpin-Helix base-excision DNA repair enzymes (C-terminal)"/>
    <property type="match status" value="1"/>
</dbReference>
<keyword evidence="2" id="KW-0004">4Fe-4S</keyword>
<evidence type="ECO:0000313" key="10">
    <source>
        <dbReference type="Proteomes" id="UP001189122"/>
    </source>
</evidence>
<keyword evidence="10" id="KW-1185">Reference proteome</keyword>
<evidence type="ECO:0000256" key="3">
    <source>
        <dbReference type="ARBA" id="ARBA00022723"/>
    </source>
</evidence>
<dbReference type="GO" id="GO:0035514">
    <property type="term" value="F:DNA demethylase activity"/>
    <property type="evidence" value="ECO:0007669"/>
    <property type="project" value="InterPro"/>
</dbReference>
<dbReference type="GO" id="GO:0019104">
    <property type="term" value="F:DNA N-glycosylase activity"/>
    <property type="evidence" value="ECO:0007669"/>
    <property type="project" value="InterPro"/>
</dbReference>
<dbReference type="GO" id="GO:0051539">
    <property type="term" value="F:4 iron, 4 sulfur cluster binding"/>
    <property type="evidence" value="ECO:0007669"/>
    <property type="project" value="UniProtKB-KW"/>
</dbReference>
<accession>A0A7I8INV6</accession>
<comment type="cofactor">
    <cofactor evidence="1">
        <name>[4Fe-4S] cluster</name>
        <dbReference type="ChEBI" id="CHEBI:49883"/>
    </cofactor>
</comment>
<dbReference type="Proteomes" id="UP001189122">
    <property type="component" value="Unassembled WGS sequence"/>
</dbReference>
<dbReference type="SMART" id="SM00525">
    <property type="entry name" value="FES"/>
    <property type="match status" value="1"/>
</dbReference>
<dbReference type="PANTHER" id="PTHR46213">
    <property type="entry name" value="TRANSCRIPTIONAL ACTIVATOR DEMETER"/>
    <property type="match status" value="1"/>
</dbReference>